<dbReference type="PATRIC" id="fig|693.5.peg.2061"/>
<evidence type="ECO:0000313" key="2">
    <source>
        <dbReference type="EMBL" id="KOO03678.1"/>
    </source>
</evidence>
<evidence type="ECO:0000256" key="1">
    <source>
        <dbReference type="SAM" id="SignalP"/>
    </source>
</evidence>
<reference evidence="3" key="1">
    <citation type="submission" date="2015-08" db="EMBL/GenBank/DDBJ databases">
        <title>Vibrio galatheae sp. nov., a novel member of the Vibrionaceae family isolated from the Solomon Islands.</title>
        <authorList>
            <person name="Giubergia S."/>
            <person name="Machado H."/>
            <person name="Mateiu R.V."/>
            <person name="Gram L."/>
        </authorList>
    </citation>
    <scope>NUCLEOTIDE SEQUENCE [LARGE SCALE GENOMIC DNA]</scope>
    <source>
        <strain evidence="3">DSM 19584</strain>
    </source>
</reference>
<dbReference type="Proteomes" id="UP000037515">
    <property type="component" value="Unassembled WGS sequence"/>
</dbReference>
<feature type="chain" id="PRO_5005600119" description="YcfL protein: an outer membrane lipoprotein that is part of a salvage cluster" evidence="1">
    <location>
        <begin position="19"/>
        <end position="129"/>
    </location>
</feature>
<dbReference type="InterPro" id="IPR038483">
    <property type="entry name" value="YcfL-like_sf"/>
</dbReference>
<dbReference type="OrthoDB" id="5616034at2"/>
<dbReference type="CDD" id="cd09030">
    <property type="entry name" value="DUF1425"/>
    <property type="match status" value="1"/>
</dbReference>
<accession>A0A0M0HPY6</accession>
<evidence type="ECO:0008006" key="4">
    <source>
        <dbReference type="Google" id="ProtNLM"/>
    </source>
</evidence>
<dbReference type="AlphaFoldDB" id="A0A0M0HPY6"/>
<dbReference type="Gene3D" id="2.60.40.3230">
    <property type="match status" value="1"/>
</dbReference>
<dbReference type="Pfam" id="PF07233">
    <property type="entry name" value="DUF1425"/>
    <property type="match status" value="1"/>
</dbReference>
<sequence>MKKWFIAAFIALVMVGCADNTAGLRVDGASQRVLFGDNVLAGRLLVEDIYTTEEAGHARGIVRLESRYNGDQSILYRFYWYDENGLEVNTKLGPWRQAIVRGLETIIISEVSLNPEGRQFRVQIRENNN</sequence>
<dbReference type="RefSeq" id="WP_053395669.1">
    <property type="nucleotide sequence ID" value="NZ_LHPJ01000007.1"/>
</dbReference>
<keyword evidence="1" id="KW-0732">Signal</keyword>
<dbReference type="EMBL" id="LHPJ01000007">
    <property type="protein sequence ID" value="KOO03678.1"/>
    <property type="molecule type" value="Genomic_DNA"/>
</dbReference>
<protein>
    <recommendedName>
        <fullName evidence="4">YcfL protein: an outer membrane lipoprotein that is part of a salvage cluster</fullName>
    </recommendedName>
</protein>
<name>A0A0M0HPY6_VIBNE</name>
<evidence type="ECO:0000313" key="3">
    <source>
        <dbReference type="Proteomes" id="UP000037515"/>
    </source>
</evidence>
<gene>
    <name evidence="2" type="ORF">AKJ17_10075</name>
</gene>
<dbReference type="PROSITE" id="PS51257">
    <property type="entry name" value="PROKAR_LIPOPROTEIN"/>
    <property type="match status" value="1"/>
</dbReference>
<proteinExistence type="predicted"/>
<dbReference type="STRING" id="693.AKJ17_10075"/>
<organism evidence="2 3">
    <name type="scientific">Vibrio nereis</name>
    <dbReference type="NCBI Taxonomy" id="693"/>
    <lineage>
        <taxon>Bacteria</taxon>
        <taxon>Pseudomonadati</taxon>
        <taxon>Pseudomonadota</taxon>
        <taxon>Gammaproteobacteria</taxon>
        <taxon>Vibrionales</taxon>
        <taxon>Vibrionaceae</taxon>
        <taxon>Vibrio</taxon>
    </lineage>
</organism>
<dbReference type="InterPro" id="IPR010824">
    <property type="entry name" value="DUF1425"/>
</dbReference>
<comment type="caution">
    <text evidence="2">The sequence shown here is derived from an EMBL/GenBank/DDBJ whole genome shotgun (WGS) entry which is preliminary data.</text>
</comment>
<keyword evidence="3" id="KW-1185">Reference proteome</keyword>
<feature type="signal peptide" evidence="1">
    <location>
        <begin position="1"/>
        <end position="18"/>
    </location>
</feature>